<dbReference type="RefSeq" id="WP_159582861.1">
    <property type="nucleotide sequence ID" value="NZ_JBIPKE010000019.1"/>
</dbReference>
<keyword evidence="1" id="KW-0472">Membrane</keyword>
<reference evidence="2 3" key="1">
    <citation type="journal article" date="2013" name="Int. J. Syst. Evol. Microbiol.">
        <title>Marinoscillum luteum sp. nov., isolated from marine sediment.</title>
        <authorList>
            <person name="Cha I.T."/>
            <person name="Park S.J."/>
            <person name="Kim S.J."/>
            <person name="Kim J.G."/>
            <person name="Jung M.Y."/>
            <person name="Shin K.S."/>
            <person name="Kwon K.K."/>
            <person name="Yang S.H."/>
            <person name="Seo Y.S."/>
            <person name="Rhee S.K."/>
        </authorList>
    </citation>
    <scope>NUCLEOTIDE SEQUENCE [LARGE SCALE GENOMIC DNA]</scope>
    <source>
        <strain evidence="2 3">KCTC 23939</strain>
    </source>
</reference>
<feature type="transmembrane region" description="Helical" evidence="1">
    <location>
        <begin position="70"/>
        <end position="93"/>
    </location>
</feature>
<feature type="transmembrane region" description="Helical" evidence="1">
    <location>
        <begin position="114"/>
        <end position="136"/>
    </location>
</feature>
<name>A0ABW7NC95_9BACT</name>
<proteinExistence type="predicted"/>
<sequence>MEPFEYVVVLFSLILGLGIAQLLTGIADIVSNLRNTKTGLAHSVMVFNVFLLHIQEWWYSYQYASDVKVWTLPLVLFLLIYPILLFLLARMLFPTGLRGHETNLEEYYYDQWKWFFGIILSIIVVSFLQNIIVSGWAITSQIPQYLMALAYIIFLTLDIHNKKAHNIFVILQGLAWLIWAIVDPYELK</sequence>
<feature type="transmembrane region" description="Helical" evidence="1">
    <location>
        <begin position="166"/>
        <end position="182"/>
    </location>
</feature>
<evidence type="ECO:0000256" key="1">
    <source>
        <dbReference type="SAM" id="Phobius"/>
    </source>
</evidence>
<organism evidence="2 3">
    <name type="scientific">Marinoscillum luteum</name>
    <dbReference type="NCBI Taxonomy" id="861051"/>
    <lineage>
        <taxon>Bacteria</taxon>
        <taxon>Pseudomonadati</taxon>
        <taxon>Bacteroidota</taxon>
        <taxon>Cytophagia</taxon>
        <taxon>Cytophagales</taxon>
        <taxon>Reichenbachiellaceae</taxon>
        <taxon>Marinoscillum</taxon>
    </lineage>
</organism>
<feature type="transmembrane region" description="Helical" evidence="1">
    <location>
        <begin position="39"/>
        <end position="58"/>
    </location>
</feature>
<evidence type="ECO:0000313" key="3">
    <source>
        <dbReference type="Proteomes" id="UP001610063"/>
    </source>
</evidence>
<dbReference type="Proteomes" id="UP001610063">
    <property type="component" value="Unassembled WGS sequence"/>
</dbReference>
<keyword evidence="1" id="KW-1133">Transmembrane helix</keyword>
<feature type="transmembrane region" description="Helical" evidence="1">
    <location>
        <begin position="142"/>
        <end position="159"/>
    </location>
</feature>
<gene>
    <name evidence="2" type="ORF">ACHKAR_16840</name>
</gene>
<keyword evidence="1" id="KW-0812">Transmembrane</keyword>
<feature type="transmembrane region" description="Helical" evidence="1">
    <location>
        <begin position="6"/>
        <end position="27"/>
    </location>
</feature>
<evidence type="ECO:0000313" key="2">
    <source>
        <dbReference type="EMBL" id="MFH6985122.1"/>
    </source>
</evidence>
<comment type="caution">
    <text evidence="2">The sequence shown here is derived from an EMBL/GenBank/DDBJ whole genome shotgun (WGS) entry which is preliminary data.</text>
</comment>
<keyword evidence="3" id="KW-1185">Reference proteome</keyword>
<dbReference type="EMBL" id="JBIPKE010000019">
    <property type="protein sequence ID" value="MFH6985122.1"/>
    <property type="molecule type" value="Genomic_DNA"/>
</dbReference>
<protein>
    <submittedName>
        <fullName evidence="2">Uncharacterized protein</fullName>
    </submittedName>
</protein>
<accession>A0ABW7NC95</accession>